<dbReference type="EMBL" id="JBJQND010000019">
    <property type="protein sequence ID" value="KAL3832028.1"/>
    <property type="molecule type" value="Genomic_DNA"/>
</dbReference>
<evidence type="ECO:0000256" key="1">
    <source>
        <dbReference type="ARBA" id="ARBA00001970"/>
    </source>
</evidence>
<evidence type="ECO:0000256" key="2">
    <source>
        <dbReference type="SAM" id="Phobius"/>
    </source>
</evidence>
<keyword evidence="4" id="KW-1185">Reference proteome</keyword>
<protein>
    <recommendedName>
        <fullName evidence="5">Cytochrome b561</fullName>
    </recommendedName>
</protein>
<dbReference type="PANTHER" id="PTHR10106:SF0">
    <property type="entry name" value="LD36721P"/>
    <property type="match status" value="1"/>
</dbReference>
<evidence type="ECO:0000313" key="4">
    <source>
        <dbReference type="Proteomes" id="UP001634394"/>
    </source>
</evidence>
<comment type="cofactor">
    <cofactor evidence="1">
        <name>heme b</name>
        <dbReference type="ChEBI" id="CHEBI:60344"/>
    </cofactor>
</comment>
<organism evidence="3 4">
    <name type="scientific">Sinanodonta woodiana</name>
    <name type="common">Chinese pond mussel</name>
    <name type="synonym">Anodonta woodiana</name>
    <dbReference type="NCBI Taxonomy" id="1069815"/>
    <lineage>
        <taxon>Eukaryota</taxon>
        <taxon>Metazoa</taxon>
        <taxon>Spiralia</taxon>
        <taxon>Lophotrochozoa</taxon>
        <taxon>Mollusca</taxon>
        <taxon>Bivalvia</taxon>
        <taxon>Autobranchia</taxon>
        <taxon>Heteroconchia</taxon>
        <taxon>Palaeoheterodonta</taxon>
        <taxon>Unionida</taxon>
        <taxon>Unionoidea</taxon>
        <taxon>Unionidae</taxon>
        <taxon>Unioninae</taxon>
        <taxon>Sinanodonta</taxon>
    </lineage>
</organism>
<dbReference type="AlphaFoldDB" id="A0ABD3T5V3"/>
<name>A0ABD3T5V3_SINWO</name>
<dbReference type="Gene3D" id="1.20.120.1770">
    <property type="match status" value="1"/>
</dbReference>
<reference evidence="3 4" key="1">
    <citation type="submission" date="2024-11" db="EMBL/GenBank/DDBJ databases">
        <title>Chromosome-level genome assembly of the freshwater bivalve Anodonta woodiana.</title>
        <authorList>
            <person name="Chen X."/>
        </authorList>
    </citation>
    <scope>NUCLEOTIDE SEQUENCE [LARGE SCALE GENOMIC DNA]</scope>
    <source>
        <strain evidence="3">MN2024</strain>
        <tissue evidence="3">Gills</tissue>
    </source>
</reference>
<keyword evidence="2" id="KW-1133">Transmembrane helix</keyword>
<sequence>MKLCPLPGTPVRKYIITSNDDEIMSLSRYTSMENFNKPEPPVSLGFFTFLVLVIQGLGLAAVILVAVWMGHFHEGFAWQTEPKLEFNYHPVFMVIGMIFLYTDGMSTIYYDLLMSHISNQTLLFTYLHSYMHTCKKPCIHLSINPAAERGLERLYMHLKLFIQNVHLILLFIKVCLSLCASDLSAADLWP</sequence>
<accession>A0ABD3T5V3</accession>
<keyword evidence="2" id="KW-0472">Membrane</keyword>
<dbReference type="Proteomes" id="UP001634394">
    <property type="component" value="Unassembled WGS sequence"/>
</dbReference>
<feature type="transmembrane region" description="Helical" evidence="2">
    <location>
        <begin position="88"/>
        <end position="110"/>
    </location>
</feature>
<evidence type="ECO:0000313" key="3">
    <source>
        <dbReference type="EMBL" id="KAL3832028.1"/>
    </source>
</evidence>
<gene>
    <name evidence="3" type="ORF">ACJMK2_023708</name>
</gene>
<dbReference type="InterPro" id="IPR043205">
    <property type="entry name" value="CYB561/CYBRD1-like"/>
</dbReference>
<feature type="transmembrane region" description="Helical" evidence="2">
    <location>
        <begin position="42"/>
        <end position="68"/>
    </location>
</feature>
<evidence type="ECO:0008006" key="5">
    <source>
        <dbReference type="Google" id="ProtNLM"/>
    </source>
</evidence>
<keyword evidence="2" id="KW-0812">Transmembrane</keyword>
<proteinExistence type="predicted"/>
<comment type="caution">
    <text evidence="3">The sequence shown here is derived from an EMBL/GenBank/DDBJ whole genome shotgun (WGS) entry which is preliminary data.</text>
</comment>
<dbReference type="PANTHER" id="PTHR10106">
    <property type="entry name" value="CYTOCHROME B561-RELATED"/>
    <property type="match status" value="1"/>
</dbReference>